<keyword evidence="2" id="KW-1185">Reference proteome</keyword>
<dbReference type="Proteomes" id="UP001061999">
    <property type="component" value="Unassembled WGS sequence"/>
</dbReference>
<dbReference type="RefSeq" id="WP_264431353.1">
    <property type="nucleotide sequence ID" value="NZ_JAOSHO010000525.1"/>
</dbReference>
<evidence type="ECO:0000313" key="2">
    <source>
        <dbReference type="Proteomes" id="UP001061999"/>
    </source>
</evidence>
<feature type="non-terminal residue" evidence="1">
    <location>
        <position position="44"/>
    </location>
</feature>
<evidence type="ECO:0000313" key="1">
    <source>
        <dbReference type="EMBL" id="MCW1247473.1"/>
    </source>
</evidence>
<name>A0ABT3FEE8_9PSED</name>
<dbReference type="EMBL" id="JAOSHO010000525">
    <property type="protein sequence ID" value="MCW1247473.1"/>
    <property type="molecule type" value="Genomic_DNA"/>
</dbReference>
<proteinExistence type="predicted"/>
<organism evidence="1 2">
    <name type="scientific">Pseudomonas agronomica</name>
    <dbReference type="NCBI Taxonomy" id="2979328"/>
    <lineage>
        <taxon>Bacteria</taxon>
        <taxon>Pseudomonadati</taxon>
        <taxon>Pseudomonadota</taxon>
        <taxon>Gammaproteobacteria</taxon>
        <taxon>Pseudomonadales</taxon>
        <taxon>Pseudomonadaceae</taxon>
        <taxon>Pseudomonas</taxon>
    </lineage>
</organism>
<reference evidence="1" key="1">
    <citation type="submission" date="2022-07" db="EMBL/GenBank/DDBJ databases">
        <title>Pseudomonas agronomica sp. nov.: a novel bacterium with biotechnological application in the synthesis of biofertilizers from valorized agricultural residues.</title>
        <authorList>
            <person name="Robas M."/>
            <person name="Fernandez V.M."/>
            <person name="Luna L."/>
            <person name="Provanza A."/>
            <person name="Jimenez P.A."/>
        </authorList>
    </citation>
    <scope>NUCLEOTIDE SEQUENCE</scope>
    <source>
        <strain evidence="1">SAICEU22T</strain>
    </source>
</reference>
<comment type="caution">
    <text evidence="1">The sequence shown here is derived from an EMBL/GenBank/DDBJ whole genome shotgun (WGS) entry which is preliminary data.</text>
</comment>
<protein>
    <recommendedName>
        <fullName evidence="3">MFS transporter</fullName>
    </recommendedName>
</protein>
<accession>A0ABT3FEE8</accession>
<sequence>MSHPSQFNLLRTRRFLPFFITQSLGAFNDNIFKQSLILAILYKL</sequence>
<gene>
    <name evidence="1" type="ORF">OC610_23865</name>
</gene>
<evidence type="ECO:0008006" key="3">
    <source>
        <dbReference type="Google" id="ProtNLM"/>
    </source>
</evidence>